<reference evidence="2 3" key="1">
    <citation type="submission" date="2017-01" db="EMBL/GenBank/DDBJ databases">
        <title>Genome Analysis of Deinococcus marmoris KOPRI26562.</title>
        <authorList>
            <person name="Kim J.H."/>
            <person name="Oh H.-M."/>
        </authorList>
    </citation>
    <scope>NUCLEOTIDE SEQUENCE [LARGE SCALE GENOMIC DNA]</scope>
    <source>
        <strain evidence="2 3">KOPRI26562</strain>
    </source>
</reference>
<gene>
    <name evidence="2" type="ORF">BOO71_0013435</name>
</gene>
<proteinExistence type="predicted"/>
<feature type="transmembrane region" description="Helical" evidence="1">
    <location>
        <begin position="42"/>
        <end position="64"/>
    </location>
</feature>
<keyword evidence="1" id="KW-0472">Membrane</keyword>
<sequence length="91" mass="9389">MARLILAAVGVVLLAIAALALVWLLGQLLVGLGAFVVGTAAVLWRLLGFLILAGALGGLVYFLASAWRPSARVAAAPETVRLKKAARKARA</sequence>
<dbReference type="AlphaFoldDB" id="A0A1U7NSJ3"/>
<name>A0A1U7NSJ3_9DEIO</name>
<evidence type="ECO:0000256" key="1">
    <source>
        <dbReference type="SAM" id="Phobius"/>
    </source>
</evidence>
<keyword evidence="1" id="KW-0812">Transmembrane</keyword>
<keyword evidence="3" id="KW-1185">Reference proteome</keyword>
<comment type="caution">
    <text evidence="2">The sequence shown here is derived from an EMBL/GenBank/DDBJ whole genome shotgun (WGS) entry which is preliminary data.</text>
</comment>
<keyword evidence="1" id="KW-1133">Transmembrane helix</keyword>
<dbReference type="EMBL" id="MSTI01000158">
    <property type="protein sequence ID" value="OLV15894.1"/>
    <property type="molecule type" value="Genomic_DNA"/>
</dbReference>
<accession>A0A1U7NSJ3</accession>
<dbReference type="STRING" id="249408.BOO71_0013435"/>
<dbReference type="Proteomes" id="UP000186607">
    <property type="component" value="Unassembled WGS sequence"/>
</dbReference>
<protein>
    <submittedName>
        <fullName evidence="2">Uncharacterized protein</fullName>
    </submittedName>
</protein>
<organism evidence="2 3">
    <name type="scientific">Deinococcus marmoris</name>
    <dbReference type="NCBI Taxonomy" id="249408"/>
    <lineage>
        <taxon>Bacteria</taxon>
        <taxon>Thermotogati</taxon>
        <taxon>Deinococcota</taxon>
        <taxon>Deinococci</taxon>
        <taxon>Deinococcales</taxon>
        <taxon>Deinococcaceae</taxon>
        <taxon>Deinococcus</taxon>
    </lineage>
</organism>
<dbReference type="RefSeq" id="WP_075836496.1">
    <property type="nucleotide sequence ID" value="NZ_MSTI01000158.1"/>
</dbReference>
<evidence type="ECO:0000313" key="2">
    <source>
        <dbReference type="EMBL" id="OLV15894.1"/>
    </source>
</evidence>
<evidence type="ECO:0000313" key="3">
    <source>
        <dbReference type="Proteomes" id="UP000186607"/>
    </source>
</evidence>